<dbReference type="EMBL" id="QSPP01000120">
    <property type="protein sequence ID" value="RGJ75282.1"/>
    <property type="molecule type" value="Genomic_DNA"/>
</dbReference>
<proteinExistence type="predicted"/>
<dbReference type="GeneID" id="92989748"/>
<comment type="caution">
    <text evidence="2">The sequence shown here is derived from an EMBL/GenBank/DDBJ whole genome shotgun (WGS) entry which is preliminary data.</text>
</comment>
<dbReference type="InterPro" id="IPR005094">
    <property type="entry name" value="Endonuclease_MobA/VirD2"/>
</dbReference>
<name>A0A3E4JEU4_PHOVU</name>
<dbReference type="RefSeq" id="WP_004310285.1">
    <property type="nucleotide sequence ID" value="NZ_CP081912.1"/>
</dbReference>
<gene>
    <name evidence="2" type="ORF">DXD46_21280</name>
</gene>
<sequence length="416" mass="47132">MVAKISVGNSLYGALAYNGEKINEAKGRLLTTNRIYNDGTGTMDIHRAMEDFLALMPVRSKVEKPVVHISLNPHPDDILTDTELQNIAREYLEKMGFGNQPYLVFKHEDIDRHHLHIVTVRVDENGRSIDTRNNFYRSKQITRELERKYGLHDAERKNRRLDTPLRKVDASAGDVKKQVGNIVKALNGQYRFQTMGEYRALLSLYNMTVEEAHGNVRRREYHGLVYSVTDDKGNKVGNPFKSSLFGKSVGYEAVQKKFARSKQEFKERKLADMTKRTVLSVLEGTYDKEKFVATLKGKGIDTVLRYTEEGRIYGATFIDHRTGCVLNGSRMGKELSANALQEHFTQPYAGQPSIPLSVMVEGQEDKQGYSGGEYENHSGGMNLFAPEGPAVDAEEEAFIRAMQRKKKKKKRKGLGM</sequence>
<protein>
    <submittedName>
        <fullName evidence="2">Relaxase</fullName>
    </submittedName>
</protein>
<accession>A0A3E4JEU4</accession>
<feature type="domain" description="MobA/VirD2-like nuclease" evidence="1">
    <location>
        <begin position="32"/>
        <end position="151"/>
    </location>
</feature>
<evidence type="ECO:0000313" key="3">
    <source>
        <dbReference type="Proteomes" id="UP000260640"/>
    </source>
</evidence>
<organism evidence="2 3">
    <name type="scientific">Phocaeicola vulgatus</name>
    <name type="common">Bacteroides vulgatus</name>
    <dbReference type="NCBI Taxonomy" id="821"/>
    <lineage>
        <taxon>Bacteria</taxon>
        <taxon>Pseudomonadati</taxon>
        <taxon>Bacteroidota</taxon>
        <taxon>Bacteroidia</taxon>
        <taxon>Bacteroidales</taxon>
        <taxon>Bacteroidaceae</taxon>
        <taxon>Phocaeicola</taxon>
    </lineage>
</organism>
<dbReference type="Proteomes" id="UP000260640">
    <property type="component" value="Unassembled WGS sequence"/>
</dbReference>
<dbReference type="NCBIfam" id="NF041325">
    <property type="entry name" value="Bacteroid_MobB"/>
    <property type="match status" value="1"/>
</dbReference>
<evidence type="ECO:0000259" key="1">
    <source>
        <dbReference type="Pfam" id="PF03432"/>
    </source>
</evidence>
<dbReference type="Pfam" id="PF03432">
    <property type="entry name" value="Relaxase"/>
    <property type="match status" value="1"/>
</dbReference>
<reference evidence="2 3" key="1">
    <citation type="submission" date="2018-08" db="EMBL/GenBank/DDBJ databases">
        <title>A genome reference for cultivated species of the human gut microbiota.</title>
        <authorList>
            <person name="Zou Y."/>
            <person name="Xue W."/>
            <person name="Luo G."/>
        </authorList>
    </citation>
    <scope>NUCLEOTIDE SEQUENCE [LARGE SCALE GENOMIC DNA]</scope>
    <source>
        <strain evidence="2 3">TM05-16</strain>
    </source>
</reference>
<dbReference type="AlphaFoldDB" id="A0A3E4JEU4"/>
<evidence type="ECO:0000313" key="2">
    <source>
        <dbReference type="EMBL" id="RGJ75282.1"/>
    </source>
</evidence>